<gene>
    <name evidence="1" type="ORF">VPRG_00063</name>
</gene>
<sequence length="89" mass="9970">MTGSESRKAQDLFFGIIDYYANLSGADITEDQLKQRDEIIKSGSIECDDSLDSEILDLQDQFLAKKESNIINKDQIAIVEKALSLLKKS</sequence>
<accession>R9TQ78</accession>
<dbReference type="RefSeq" id="YP_008126227.1">
    <property type="nucleotide sequence ID" value="NC_021534.1"/>
</dbReference>
<dbReference type="EMBL" id="JF974312">
    <property type="protein sequence ID" value="AGN34305.1"/>
    <property type="molecule type" value="Genomic_DNA"/>
</dbReference>
<evidence type="ECO:0000313" key="2">
    <source>
        <dbReference type="Proteomes" id="UP000201358"/>
    </source>
</evidence>
<reference evidence="1 2" key="1">
    <citation type="submission" date="2010-12" db="EMBL/GenBank/DDBJ databases">
        <title>The Genome Sequence of Vibrio phage pYD38-A.</title>
        <authorList>
            <consortium name="The Broad Institute Genome Sequencing Platform"/>
            <person name="Henn M.R."/>
            <person name="Wolf A."/>
            <person name="Jost G."/>
            <person name="Levin J."/>
            <person name="Malboeuf C."/>
            <person name="Casali M."/>
            <person name="Russ C."/>
            <person name="Lennon N."/>
            <person name="Chapman S.B."/>
            <person name="Erlich R."/>
            <person name="Young S.K."/>
            <person name="Yandava C."/>
            <person name="Zeng Q."/>
            <person name="Alvarado L."/>
            <person name="Anderson S."/>
            <person name="Berlin A."/>
            <person name="Chen Z."/>
            <person name="Freedman E."/>
            <person name="Gellesch M."/>
            <person name="Goldberg J."/>
            <person name="Green L."/>
            <person name="Griggs A."/>
            <person name="Gujja S."/>
            <person name="Heilman E.R."/>
            <person name="Heiman D."/>
            <person name="Hollinger A."/>
            <person name="Howarth C."/>
            <person name="Larson L."/>
            <person name="Mehta T."/>
            <person name="Pearson M."/>
            <person name="Roberts A."/>
            <person name="Ryan E."/>
            <person name="Saif S."/>
            <person name="Shea T."/>
            <person name="Shenoy N."/>
            <person name="Sisk P."/>
            <person name="Stolte C."/>
            <person name="Sykes S."/>
            <person name="White J."/>
            <person name="Haas B."/>
            <person name="Nusbaum C."/>
            <person name="Birren B."/>
        </authorList>
    </citation>
    <scope>NUCLEOTIDE SEQUENCE [LARGE SCALE GENOMIC DNA]</scope>
    <source>
        <strain evidence="2">pYD38</strain>
    </source>
</reference>
<dbReference type="OrthoDB" id="39943at10239"/>
<proteinExistence type="predicted"/>
<dbReference type="GeneID" id="16045541"/>
<name>R9TQ78_9CAUD</name>
<dbReference type="Proteomes" id="UP000201358">
    <property type="component" value="Segment"/>
</dbReference>
<protein>
    <submittedName>
        <fullName evidence="1">Uncharacterized protein</fullName>
    </submittedName>
</protein>
<evidence type="ECO:0000313" key="1">
    <source>
        <dbReference type="EMBL" id="AGN34305.1"/>
    </source>
</evidence>
<dbReference type="KEGG" id="vg:16045541"/>
<organism evidence="1 2">
    <name type="scientific">Vibrio phage pYD38-A</name>
    <dbReference type="NCBI Taxonomy" id="754051"/>
    <lineage>
        <taxon>Viruses</taxon>
        <taxon>Duplodnaviria</taxon>
        <taxon>Heunggongvirae</taxon>
        <taxon>Uroviricota</taxon>
        <taxon>Caudoviricetes</taxon>
        <taxon>Roufvirus</taxon>
        <taxon>Roufvirus pIS4A</taxon>
    </lineage>
</organism>